<sequence length="243" mass="26404">MCCDGREEESSLCGHDSADTSPSSASTSFAGASASAPGQNIPLPPDHARFTPRTPGPMTTPWLRTVPLPSHPEHPNNITLGSVGSLPARDVTLHDLASCAVRHSTGTNSDLVMSRRITLVFPGLPLTVEIEPASAPLWTSTPLPYIAVGDVLYGLYRALRRSVPSSEFARLDLAHRESVSGAFRRRLRSDRENYDKNLRHGVRNIDYLGHVRRFVGLRPAAGMEVPTGKRRGEVFVVVLVHAD</sequence>
<gene>
    <name evidence="3" type="ORF">L227DRAFT_557154</name>
</gene>
<feature type="region of interest" description="Disordered" evidence="1">
    <location>
        <begin position="1"/>
        <end position="55"/>
    </location>
</feature>
<dbReference type="OrthoDB" id="3144234at2759"/>
<protein>
    <recommendedName>
        <fullName evidence="2">DUF6699 domain-containing protein</fullName>
    </recommendedName>
</protein>
<keyword evidence="4" id="KW-1185">Reference proteome</keyword>
<reference evidence="3" key="1">
    <citation type="journal article" date="2018" name="Genome Biol. Evol.">
        <title>Genomics and development of Lentinus tigrinus, a white-rot wood-decaying mushroom with dimorphic fruiting bodies.</title>
        <authorList>
            <person name="Wu B."/>
            <person name="Xu Z."/>
            <person name="Knudson A."/>
            <person name="Carlson A."/>
            <person name="Chen N."/>
            <person name="Kovaka S."/>
            <person name="LaButti K."/>
            <person name="Lipzen A."/>
            <person name="Pennachio C."/>
            <person name="Riley R."/>
            <person name="Schakwitz W."/>
            <person name="Umezawa K."/>
            <person name="Ohm R.A."/>
            <person name="Grigoriev I.V."/>
            <person name="Nagy L.G."/>
            <person name="Gibbons J."/>
            <person name="Hibbett D."/>
        </authorList>
    </citation>
    <scope>NUCLEOTIDE SEQUENCE [LARGE SCALE GENOMIC DNA]</scope>
    <source>
        <strain evidence="3">ALCF2SS1-6</strain>
    </source>
</reference>
<evidence type="ECO:0000313" key="4">
    <source>
        <dbReference type="Proteomes" id="UP000313359"/>
    </source>
</evidence>
<feature type="domain" description="DUF6699" evidence="2">
    <location>
        <begin position="115"/>
        <end position="219"/>
    </location>
</feature>
<dbReference type="AlphaFoldDB" id="A0A5C2RQ99"/>
<dbReference type="STRING" id="1328759.A0A5C2RQ99"/>
<name>A0A5C2RQ99_9APHY</name>
<evidence type="ECO:0000313" key="3">
    <source>
        <dbReference type="EMBL" id="RPD53818.1"/>
    </source>
</evidence>
<dbReference type="InterPro" id="IPR046522">
    <property type="entry name" value="DUF6699"/>
</dbReference>
<feature type="compositionally biased region" description="Low complexity" evidence="1">
    <location>
        <begin position="19"/>
        <end position="38"/>
    </location>
</feature>
<dbReference type="Proteomes" id="UP000313359">
    <property type="component" value="Unassembled WGS sequence"/>
</dbReference>
<dbReference type="Pfam" id="PF20415">
    <property type="entry name" value="DUF6699"/>
    <property type="match status" value="1"/>
</dbReference>
<accession>A0A5C2RQ99</accession>
<organism evidence="3 4">
    <name type="scientific">Lentinus tigrinus ALCF2SS1-6</name>
    <dbReference type="NCBI Taxonomy" id="1328759"/>
    <lineage>
        <taxon>Eukaryota</taxon>
        <taxon>Fungi</taxon>
        <taxon>Dikarya</taxon>
        <taxon>Basidiomycota</taxon>
        <taxon>Agaricomycotina</taxon>
        <taxon>Agaricomycetes</taxon>
        <taxon>Polyporales</taxon>
        <taxon>Polyporaceae</taxon>
        <taxon>Lentinus</taxon>
    </lineage>
</organism>
<dbReference type="EMBL" id="ML122315">
    <property type="protein sequence ID" value="RPD53818.1"/>
    <property type="molecule type" value="Genomic_DNA"/>
</dbReference>
<proteinExistence type="predicted"/>
<evidence type="ECO:0000256" key="1">
    <source>
        <dbReference type="SAM" id="MobiDB-lite"/>
    </source>
</evidence>
<evidence type="ECO:0000259" key="2">
    <source>
        <dbReference type="Pfam" id="PF20415"/>
    </source>
</evidence>